<name>A0A6N8JNC1_9ACTN</name>
<evidence type="ECO:0000259" key="1">
    <source>
        <dbReference type="Pfam" id="PF01408"/>
    </source>
</evidence>
<evidence type="ECO:0000259" key="2">
    <source>
        <dbReference type="Pfam" id="PF22725"/>
    </source>
</evidence>
<dbReference type="InterPro" id="IPR036291">
    <property type="entry name" value="NAD(P)-bd_dom_sf"/>
</dbReference>
<proteinExistence type="predicted"/>
<evidence type="ECO:0000313" key="3">
    <source>
        <dbReference type="EMBL" id="MVX61082.1"/>
    </source>
</evidence>
<dbReference type="RefSeq" id="WP_160346027.1">
    <property type="nucleotide sequence ID" value="NZ_WSRR01000013.1"/>
</dbReference>
<keyword evidence="4" id="KW-1185">Reference proteome</keyword>
<reference evidence="3 4" key="1">
    <citation type="submission" date="2019-12" db="EMBL/GenBank/DDBJ databases">
        <title>Microbes associate with the intestines of laboratory mice.</title>
        <authorList>
            <person name="Navarre W."/>
            <person name="Wong E."/>
        </authorList>
    </citation>
    <scope>NUCLEOTIDE SEQUENCE [LARGE SCALE GENOMIC DNA]</scope>
    <source>
        <strain evidence="3 4">NM66_B29</strain>
    </source>
</reference>
<dbReference type="AlphaFoldDB" id="A0A6N8JNC1"/>
<dbReference type="PANTHER" id="PTHR43377">
    <property type="entry name" value="BILIVERDIN REDUCTASE A"/>
    <property type="match status" value="1"/>
</dbReference>
<dbReference type="InterPro" id="IPR051450">
    <property type="entry name" value="Gfo/Idh/MocA_Oxidoreductases"/>
</dbReference>
<dbReference type="EMBL" id="WSRR01000013">
    <property type="protein sequence ID" value="MVX61082.1"/>
    <property type="molecule type" value="Genomic_DNA"/>
</dbReference>
<dbReference type="Proteomes" id="UP000463388">
    <property type="component" value="Unassembled WGS sequence"/>
</dbReference>
<dbReference type="Pfam" id="PF01408">
    <property type="entry name" value="GFO_IDH_MocA"/>
    <property type="match status" value="1"/>
</dbReference>
<comment type="caution">
    <text evidence="3">The sequence shown here is derived from an EMBL/GenBank/DDBJ whole genome shotgun (WGS) entry which is preliminary data.</text>
</comment>
<feature type="domain" description="Gfo/Idh/MocA-like oxidoreductase N-terminal" evidence="1">
    <location>
        <begin position="3"/>
        <end position="122"/>
    </location>
</feature>
<protein>
    <submittedName>
        <fullName evidence="3">Gfo/Idh/MocA family oxidoreductase</fullName>
    </submittedName>
</protein>
<accession>A0A6N8JNC1</accession>
<dbReference type="Gene3D" id="3.30.360.10">
    <property type="entry name" value="Dihydrodipicolinate Reductase, domain 2"/>
    <property type="match status" value="1"/>
</dbReference>
<dbReference type="Gene3D" id="3.40.50.720">
    <property type="entry name" value="NAD(P)-binding Rossmann-like Domain"/>
    <property type="match status" value="1"/>
</dbReference>
<dbReference type="PANTHER" id="PTHR43377:SF6">
    <property type="entry name" value="GFO_IDH_MOCA-LIKE OXIDOREDUCTASE N-TERMINAL DOMAIN-CONTAINING PROTEIN"/>
    <property type="match status" value="1"/>
</dbReference>
<dbReference type="InterPro" id="IPR000683">
    <property type="entry name" value="Gfo/Idh/MocA-like_OxRdtase_N"/>
</dbReference>
<dbReference type="SUPFAM" id="SSF51735">
    <property type="entry name" value="NAD(P)-binding Rossmann-fold domains"/>
    <property type="match status" value="1"/>
</dbReference>
<dbReference type="OrthoDB" id="256869at2"/>
<dbReference type="Pfam" id="PF22725">
    <property type="entry name" value="GFO_IDH_MocA_C3"/>
    <property type="match status" value="1"/>
</dbReference>
<organism evidence="3 4">
    <name type="scientific">Adlercreutzia mucosicola</name>
    <dbReference type="NCBI Taxonomy" id="580026"/>
    <lineage>
        <taxon>Bacteria</taxon>
        <taxon>Bacillati</taxon>
        <taxon>Actinomycetota</taxon>
        <taxon>Coriobacteriia</taxon>
        <taxon>Eggerthellales</taxon>
        <taxon>Eggerthellaceae</taxon>
        <taxon>Adlercreutzia</taxon>
    </lineage>
</organism>
<dbReference type="InterPro" id="IPR055170">
    <property type="entry name" value="GFO_IDH_MocA-like_dom"/>
</dbReference>
<dbReference type="SUPFAM" id="SSF55347">
    <property type="entry name" value="Glyceraldehyde-3-phosphate dehydrogenase-like, C-terminal domain"/>
    <property type="match status" value="1"/>
</dbReference>
<evidence type="ECO:0000313" key="4">
    <source>
        <dbReference type="Proteomes" id="UP000463388"/>
    </source>
</evidence>
<sequence length="331" mass="37306">MLTIALIGYGYWGPNVARNIYRNKNFDFKYICDLKTDRLDLAKELYANEVSYTTSFDEVIGDPEVEAVALAVETSAHFDLAKKAILAGKHVYVEKPFTDNVAQARELKALAEERGVTVHVDHIMIYHPAIQKIKEILDSGDFGNVIYYDCSRINLGKVKNDVSCMWDLSVHDLSIIDYLSGGIPVKHVQAMGKRMYSAKESVTFLSADYGDFIATIKANWISPIKERKLIVAGTKKMLVYDDVDVLNKLIVYDKGFDMVNDEDIEYDEFVIKTRVGDGSIPRLESGDALFNSLEHFRRCIVNGCRSMSDPDAAIRVLEVLEKADDCMISEK</sequence>
<gene>
    <name evidence="3" type="ORF">GKZ27_06405</name>
</gene>
<dbReference type="GO" id="GO:0000166">
    <property type="term" value="F:nucleotide binding"/>
    <property type="evidence" value="ECO:0007669"/>
    <property type="project" value="InterPro"/>
</dbReference>
<feature type="domain" description="GFO/IDH/MocA-like oxidoreductase" evidence="2">
    <location>
        <begin position="130"/>
        <end position="238"/>
    </location>
</feature>